<keyword evidence="3" id="KW-1185">Reference proteome</keyword>
<dbReference type="EMBL" id="LGUE01000004">
    <property type="protein sequence ID" value="KON85006.1"/>
    <property type="molecule type" value="Genomic_DNA"/>
</dbReference>
<dbReference type="SMART" id="SM00292">
    <property type="entry name" value="BRCT"/>
    <property type="match status" value="1"/>
</dbReference>
<dbReference type="SUPFAM" id="SSF52113">
    <property type="entry name" value="BRCT domain"/>
    <property type="match status" value="1"/>
</dbReference>
<reference evidence="3" key="1">
    <citation type="submission" date="2015-07" db="EMBL/GenBank/DDBJ databases">
        <title>Fjat-14235 jcm11544.</title>
        <authorList>
            <person name="Liu B."/>
            <person name="Wang J."/>
            <person name="Zhu Y."/>
            <person name="Liu G."/>
            <person name="Chen Q."/>
            <person name="Chen Z."/>
            <person name="Lan J."/>
            <person name="Che J."/>
            <person name="Ge C."/>
            <person name="Shi H."/>
            <person name="Pan Z."/>
            <person name="Liu X."/>
        </authorList>
    </citation>
    <scope>NUCLEOTIDE SEQUENCE [LARGE SCALE GENOMIC DNA]</scope>
    <source>
        <strain evidence="3">JCM 11544</strain>
    </source>
</reference>
<dbReference type="STRING" id="189381.GCA_900166615_01219"/>
<dbReference type="Gene3D" id="3.40.50.10190">
    <property type="entry name" value="BRCT domain"/>
    <property type="match status" value="1"/>
</dbReference>
<feature type="domain" description="BRCT" evidence="1">
    <location>
        <begin position="169"/>
        <end position="257"/>
    </location>
</feature>
<dbReference type="CDD" id="cd17748">
    <property type="entry name" value="BRCT_DNA_ligase_like"/>
    <property type="match status" value="1"/>
</dbReference>
<organism evidence="2 3">
    <name type="scientific">Rossellomorea marisflavi</name>
    <dbReference type="NCBI Taxonomy" id="189381"/>
    <lineage>
        <taxon>Bacteria</taxon>
        <taxon>Bacillati</taxon>
        <taxon>Bacillota</taxon>
        <taxon>Bacilli</taxon>
        <taxon>Bacillales</taxon>
        <taxon>Bacillaceae</taxon>
        <taxon>Rossellomorea</taxon>
    </lineage>
</organism>
<proteinExistence type="predicted"/>
<dbReference type="PROSITE" id="PS50172">
    <property type="entry name" value="BRCT"/>
    <property type="match status" value="1"/>
</dbReference>
<evidence type="ECO:0000313" key="2">
    <source>
        <dbReference type="EMBL" id="KON85006.1"/>
    </source>
</evidence>
<evidence type="ECO:0000259" key="1">
    <source>
        <dbReference type="PROSITE" id="PS50172"/>
    </source>
</evidence>
<dbReference type="SUPFAM" id="SSF53098">
    <property type="entry name" value="Ribonuclease H-like"/>
    <property type="match status" value="1"/>
</dbReference>
<dbReference type="OrthoDB" id="9803913at2"/>
<dbReference type="InterPro" id="IPR012337">
    <property type="entry name" value="RNaseH-like_sf"/>
</dbReference>
<dbReference type="PATRIC" id="fig|189381.12.peg.2758"/>
<name>A0A0M0G6G8_9BACI</name>
<gene>
    <name evidence="2" type="ORF">AF331_13500</name>
</gene>
<evidence type="ECO:0000313" key="3">
    <source>
        <dbReference type="Proteomes" id="UP000037405"/>
    </source>
</evidence>
<dbReference type="Pfam" id="PF00533">
    <property type="entry name" value="BRCT"/>
    <property type="match status" value="1"/>
</dbReference>
<protein>
    <recommendedName>
        <fullName evidence="1">BRCT domain-containing protein</fullName>
    </recommendedName>
</protein>
<dbReference type="AlphaFoldDB" id="A0A0M0G6G8"/>
<dbReference type="InterPro" id="IPR001357">
    <property type="entry name" value="BRCT_dom"/>
</dbReference>
<dbReference type="InterPro" id="IPR036420">
    <property type="entry name" value="BRCT_dom_sf"/>
</dbReference>
<dbReference type="Proteomes" id="UP000037405">
    <property type="component" value="Unassembled WGS sequence"/>
</dbReference>
<accession>A0A0M0G6G8</accession>
<comment type="caution">
    <text evidence="2">The sequence shown here is derived from an EMBL/GenBank/DDBJ whole genome shotgun (WGS) entry which is preliminary data.</text>
</comment>
<sequence length="330" mass="37057">MKNMILIDIETGSAAPDSGIFQVAALVVEDGVIIDKHYFFEIKDETMTAFGFGAGYAKISDHIKMKQTFLELLDDYPYPVISFNASLDRATLLHDGWLDEGRECFSAQAAIKHTHPHLFSYTLSYLSHYFKVGLPVDHKAYLNSLLLLEVISGASPLEWNPVHLAKPERDRRIFEGKSIVFTGASSQPRVSMSKAARSFGATVSNTITSKTDFLIVGKRPGSKLERARYLGVPIMSDEWFLETISTEPAKEASPYNKLDDVVGKMVYLAPMPAPYKRKVKNILDTMDVSWVRDSEDLKPEVVIHRDGSRSMEGLEMTLSLSELNRMLLRE</sequence>